<keyword evidence="4" id="KW-0560">Oxidoreductase</keyword>
<dbReference type="Pfam" id="PF00487">
    <property type="entry name" value="FA_desaturase"/>
    <property type="match status" value="2"/>
</dbReference>
<dbReference type="FunFam" id="3.40.50.720:FF:000084">
    <property type="entry name" value="Short-chain dehydrogenase reductase"/>
    <property type="match status" value="1"/>
</dbReference>
<dbReference type="PRINTS" id="PR00080">
    <property type="entry name" value="SDRFAMILY"/>
</dbReference>
<organism evidence="10 11">
    <name type="scientific">Solanum verrucosum</name>
    <dbReference type="NCBI Taxonomy" id="315347"/>
    <lineage>
        <taxon>Eukaryota</taxon>
        <taxon>Viridiplantae</taxon>
        <taxon>Streptophyta</taxon>
        <taxon>Embryophyta</taxon>
        <taxon>Tracheophyta</taxon>
        <taxon>Spermatophyta</taxon>
        <taxon>Magnoliopsida</taxon>
        <taxon>eudicotyledons</taxon>
        <taxon>Gunneridae</taxon>
        <taxon>Pentapetalae</taxon>
        <taxon>asterids</taxon>
        <taxon>lamiids</taxon>
        <taxon>Solanales</taxon>
        <taxon>Solanaceae</taxon>
        <taxon>Solanoideae</taxon>
        <taxon>Solaneae</taxon>
        <taxon>Solanum</taxon>
    </lineage>
</organism>
<protein>
    <submittedName>
        <fullName evidence="10">Uncharacterized protein</fullName>
    </submittedName>
</protein>
<feature type="transmembrane region" description="Helical" evidence="7">
    <location>
        <begin position="692"/>
        <end position="709"/>
    </location>
</feature>
<feature type="transmembrane region" description="Helical" evidence="7">
    <location>
        <begin position="659"/>
        <end position="680"/>
    </location>
</feature>
<feature type="transmembrane region" description="Helical" evidence="7">
    <location>
        <begin position="781"/>
        <end position="801"/>
    </location>
</feature>
<dbReference type="Pfam" id="PF00106">
    <property type="entry name" value="adh_short"/>
    <property type="match status" value="1"/>
</dbReference>
<evidence type="ECO:0000256" key="2">
    <source>
        <dbReference type="ARBA" id="ARBA00005189"/>
    </source>
</evidence>
<feature type="transmembrane region" description="Helical" evidence="7">
    <location>
        <begin position="472"/>
        <end position="489"/>
    </location>
</feature>
<dbReference type="CDD" id="cd03507">
    <property type="entry name" value="Delta12-FADS-like"/>
    <property type="match status" value="1"/>
</dbReference>
<keyword evidence="7" id="KW-1133">Transmembrane helix</keyword>
<feature type="domain" description="Fatty acid desaturase N-terminal" evidence="9">
    <location>
        <begin position="626"/>
        <end position="667"/>
    </location>
</feature>
<keyword evidence="5 7" id="KW-0472">Membrane</keyword>
<dbReference type="Pfam" id="PF11960">
    <property type="entry name" value="DUF3474"/>
    <property type="match status" value="1"/>
</dbReference>
<comment type="subcellular location">
    <subcellularLocation>
        <location evidence="1">Membrane</location>
    </subcellularLocation>
</comment>
<evidence type="ECO:0000256" key="4">
    <source>
        <dbReference type="ARBA" id="ARBA00023002"/>
    </source>
</evidence>
<accession>A0AAF0ZYR2</accession>
<proteinExistence type="inferred from homology"/>
<dbReference type="GO" id="GO:0016616">
    <property type="term" value="F:oxidoreductase activity, acting on the CH-OH group of donors, NAD or NADP as acceptor"/>
    <property type="evidence" value="ECO:0007669"/>
    <property type="project" value="UniProtKB-ARBA"/>
</dbReference>
<comment type="similarity">
    <text evidence="3">Belongs to the fatty acid desaturase type 1 family.</text>
</comment>
<evidence type="ECO:0000313" key="10">
    <source>
        <dbReference type="EMBL" id="WMV56506.1"/>
    </source>
</evidence>
<feature type="region of interest" description="Disordered" evidence="6">
    <location>
        <begin position="600"/>
        <end position="629"/>
    </location>
</feature>
<feature type="transmembrane region" description="Helical" evidence="7">
    <location>
        <begin position="531"/>
        <end position="553"/>
    </location>
</feature>
<evidence type="ECO:0000259" key="8">
    <source>
        <dbReference type="Pfam" id="PF00487"/>
    </source>
</evidence>
<evidence type="ECO:0000256" key="6">
    <source>
        <dbReference type="SAM" id="MobiDB-lite"/>
    </source>
</evidence>
<evidence type="ECO:0000313" key="11">
    <source>
        <dbReference type="Proteomes" id="UP001234989"/>
    </source>
</evidence>
<dbReference type="Proteomes" id="UP001234989">
    <property type="component" value="Chromosome 12"/>
</dbReference>
<feature type="transmembrane region" description="Helical" evidence="7">
    <location>
        <begin position="853"/>
        <end position="877"/>
    </location>
</feature>
<gene>
    <name evidence="10" type="ORF">MTR67_049891</name>
</gene>
<dbReference type="Gene3D" id="3.40.50.720">
    <property type="entry name" value="NAD(P)-binding Rossmann-like Domain"/>
    <property type="match status" value="1"/>
</dbReference>
<dbReference type="PANTHER" id="PTHR32100">
    <property type="entry name" value="OMEGA-6 FATTY ACID DESATURASE, CHLOROPLASTIC"/>
    <property type="match status" value="1"/>
</dbReference>
<evidence type="ECO:0000256" key="7">
    <source>
        <dbReference type="SAM" id="Phobius"/>
    </source>
</evidence>
<dbReference type="InterPro" id="IPR021863">
    <property type="entry name" value="FAS_N"/>
</dbReference>
<reference evidence="10" key="1">
    <citation type="submission" date="2023-08" db="EMBL/GenBank/DDBJ databases">
        <title>A de novo genome assembly of Solanum verrucosum Schlechtendal, a Mexican diploid species geographically isolated from the other diploid A-genome species in potato relatives.</title>
        <authorList>
            <person name="Hosaka K."/>
        </authorList>
    </citation>
    <scope>NUCLEOTIDE SEQUENCE</scope>
    <source>
        <tissue evidence="10">Young leaves</tissue>
    </source>
</reference>
<dbReference type="SUPFAM" id="SSF51735">
    <property type="entry name" value="NAD(P)-binding Rossmann-fold domains"/>
    <property type="match status" value="1"/>
</dbReference>
<feature type="domain" description="Fatty acid desaturase" evidence="8">
    <location>
        <begin position="689"/>
        <end position="950"/>
    </location>
</feature>
<dbReference type="InterPro" id="IPR005804">
    <property type="entry name" value="FA_desaturase_dom"/>
</dbReference>
<evidence type="ECO:0000259" key="9">
    <source>
        <dbReference type="Pfam" id="PF11960"/>
    </source>
</evidence>
<dbReference type="GO" id="GO:0016717">
    <property type="term" value="F:oxidoreductase activity, acting on paired donors, with oxidation of a pair of donors resulting in the reduction of molecular oxygen to two molecules of water"/>
    <property type="evidence" value="ECO:0007669"/>
    <property type="project" value="InterPro"/>
</dbReference>
<dbReference type="InterPro" id="IPR002347">
    <property type="entry name" value="SDR_fam"/>
</dbReference>
<feature type="transmembrane region" description="Helical" evidence="7">
    <location>
        <begin position="828"/>
        <end position="847"/>
    </location>
</feature>
<dbReference type="EMBL" id="CP133623">
    <property type="protein sequence ID" value="WMV56506.1"/>
    <property type="molecule type" value="Genomic_DNA"/>
</dbReference>
<dbReference type="PRINTS" id="PR00081">
    <property type="entry name" value="GDHRDH"/>
</dbReference>
<dbReference type="CDD" id="cd05233">
    <property type="entry name" value="SDR_c"/>
    <property type="match status" value="1"/>
</dbReference>
<evidence type="ECO:0000256" key="1">
    <source>
        <dbReference type="ARBA" id="ARBA00004370"/>
    </source>
</evidence>
<name>A0AAF0ZYR2_SOLVR</name>
<feature type="domain" description="Fatty acid desaturase" evidence="8">
    <location>
        <begin position="377"/>
        <end position="553"/>
    </location>
</feature>
<dbReference type="InterPro" id="IPR012171">
    <property type="entry name" value="Fatty_acid_desaturase"/>
</dbReference>
<dbReference type="AlphaFoldDB" id="A0AAF0ZYR2"/>
<evidence type="ECO:0000256" key="3">
    <source>
        <dbReference type="ARBA" id="ARBA00009295"/>
    </source>
</evidence>
<dbReference type="GO" id="GO:0016020">
    <property type="term" value="C:membrane"/>
    <property type="evidence" value="ECO:0007669"/>
    <property type="project" value="UniProtKB-SubCell"/>
</dbReference>
<comment type="pathway">
    <text evidence="2">Lipid metabolism.</text>
</comment>
<dbReference type="PROSITE" id="PS00061">
    <property type="entry name" value="ADH_SHORT"/>
    <property type="match status" value="1"/>
</dbReference>
<sequence length="988" mass="113031">MEPWKDLTGKVVMVTGASSGIGQEFCLDLAKAGCRIIASARRVDRLKTLCNQINNSEGLARRAIAVQLDITADNATIEAAVQIAWDAFGRIDVLINNAGLRGNVYNSLDLPEEEWEHTYKTNLRGAWLVSKYVCRHMRDSKQDGGSVINISSVAGLNRVLIPGGLAYSSSKMALDMVTKMMALELGVDNIRVNSISPGIFKSEITKSLMEKEGINNVIVRTVPLRTLGTTDPALTSTVRYLIHDSSEYISGNVFIVDAGATLTVPHYYSSESDWLRGALATVDRYFGVLNKVFHHITDTHVLHHLFSTVSHYHALEATKAIKPVLGNYYQFDSTPVYKRSLVRSFSYLVQDFIIVSVFYYIATTYFHLLPSPYCYLAWPTYWIVQGCVCTGIWTICHECGHHAFSDYQWVDDTVGFILHSALLTPYFSWKYTHRRHHSNTSSLEYDEVYVPRLKSQVTWLTKYLNKNPLGRVFGLATTLNLGWHLYLTFNASGRPYPRFASHYHPHGPIYYDRERLQIYISDAGVVATTYVLYRIALAQGLTWLILTFCIIYYHGLEATRAIKPLLGEYYQFDSTPFYKALWRDYKECIYVEKDERSKGRASGLKTKMGGGGNMSAPTEQKKNPLERVPSSKPPFTVGDIKKAIPPHCFHRSLIRSSSYLVQDLVLVSVFYYIATTYFHLLPSPYYYLAWPIYWIFQGCVCTGVWVIAHECGHQAFCDYQWINDTVGFIFHSALLTPYFSWKYSHRRHHSNTNSLEHDENHVPKVKTKLRWYTKLYVNNPLGRLLLIAFTLTAGLPLYYAINIAGRPYDRFASHYDPYSPIYNDRERLQIYISDAGLIATIYVLYRVALTQGLTWVVCIYGVPLLIVNGFIVLITLLHHTHASLPHYDSSEWDWLRGALATVDRDYGVLTKVFHNITDTHVVHHLFSSIPHYHAMEATKAVRPLLGEYYQFDGTPFYKAIWRDFECIYVEKDDEATQGKGIFWYKNNF</sequence>
<feature type="transmembrane region" description="Helical" evidence="7">
    <location>
        <begin position="347"/>
        <end position="368"/>
    </location>
</feature>
<evidence type="ECO:0000256" key="5">
    <source>
        <dbReference type="ARBA" id="ARBA00023136"/>
    </source>
</evidence>
<dbReference type="InterPro" id="IPR036291">
    <property type="entry name" value="NAD(P)-bd_dom_sf"/>
</dbReference>
<dbReference type="InterPro" id="IPR020904">
    <property type="entry name" value="Sc_DH/Rdtase_CS"/>
</dbReference>
<keyword evidence="7" id="KW-0812">Transmembrane</keyword>
<keyword evidence="11" id="KW-1185">Reference proteome</keyword>
<dbReference type="GO" id="GO:0006629">
    <property type="term" value="P:lipid metabolic process"/>
    <property type="evidence" value="ECO:0007669"/>
    <property type="project" value="InterPro"/>
</dbReference>